<dbReference type="Pfam" id="PF00825">
    <property type="entry name" value="Ribonuclease_P"/>
    <property type="match status" value="1"/>
</dbReference>
<dbReference type="Gene3D" id="3.30.230.10">
    <property type="match status" value="1"/>
</dbReference>
<proteinExistence type="predicted"/>
<keyword evidence="5" id="KW-0378">Hydrolase</keyword>
<keyword evidence="2" id="KW-0819">tRNA processing</keyword>
<evidence type="ECO:0000256" key="2">
    <source>
        <dbReference type="ARBA" id="ARBA00022694"/>
    </source>
</evidence>
<evidence type="ECO:0000256" key="4">
    <source>
        <dbReference type="ARBA" id="ARBA00022759"/>
    </source>
</evidence>
<evidence type="ECO:0000256" key="3">
    <source>
        <dbReference type="ARBA" id="ARBA00022722"/>
    </source>
</evidence>
<sequence>MRNAVSNVHFQVLARPNALPRARLGLVVGKRTDNRAVVRNYIKRTIRETFRLNAQSLAGLDLVVRSRQAFGRKERVAVREELQDLFARIRRRCPV</sequence>
<dbReference type="InterPro" id="IPR020568">
    <property type="entry name" value="Ribosomal_Su5_D2-typ_SF"/>
</dbReference>
<keyword evidence="4" id="KW-0255">Endonuclease</keyword>
<keyword evidence="9" id="KW-1185">Reference proteome</keyword>
<dbReference type="EC" id="3.1.26.5" evidence="7"/>
<dbReference type="EMBL" id="BMLX01000008">
    <property type="protein sequence ID" value="GGP23893.1"/>
    <property type="molecule type" value="Genomic_DNA"/>
</dbReference>
<dbReference type="InterPro" id="IPR000100">
    <property type="entry name" value="RNase_P"/>
</dbReference>
<evidence type="ECO:0000256" key="6">
    <source>
        <dbReference type="ARBA" id="ARBA00022884"/>
    </source>
</evidence>
<dbReference type="SUPFAM" id="SSF54211">
    <property type="entry name" value="Ribosomal protein S5 domain 2-like"/>
    <property type="match status" value="1"/>
</dbReference>
<accession>A0ABQ2PEB0</accession>
<evidence type="ECO:0000256" key="5">
    <source>
        <dbReference type="ARBA" id="ARBA00022801"/>
    </source>
</evidence>
<dbReference type="PANTHER" id="PTHR33992:SF1">
    <property type="entry name" value="RIBONUCLEASE P PROTEIN COMPONENT"/>
    <property type="match status" value="1"/>
</dbReference>
<dbReference type="InterPro" id="IPR020539">
    <property type="entry name" value="RNase_P_CS"/>
</dbReference>
<evidence type="ECO:0000256" key="1">
    <source>
        <dbReference type="ARBA" id="ARBA00002663"/>
    </source>
</evidence>
<evidence type="ECO:0000256" key="7">
    <source>
        <dbReference type="NCBIfam" id="TIGR00188"/>
    </source>
</evidence>
<organism evidence="8 9">
    <name type="scientific">Silvimonas iriomotensis</name>
    <dbReference type="NCBI Taxonomy" id="449662"/>
    <lineage>
        <taxon>Bacteria</taxon>
        <taxon>Pseudomonadati</taxon>
        <taxon>Pseudomonadota</taxon>
        <taxon>Betaproteobacteria</taxon>
        <taxon>Neisseriales</taxon>
        <taxon>Chitinibacteraceae</taxon>
        <taxon>Silvimonas</taxon>
    </lineage>
</organism>
<comment type="function">
    <text evidence="1">RNaseP catalyzes the removal of the 5'-leader sequence from pre-tRNA to produce the mature 5'-terminus. It can also cleave other RNA substrates such as 4.5S RNA. The protein component plays an auxiliary but essential role in vivo by binding to the 5'-leader sequence and broadening the substrate specificity of the ribozyme.</text>
</comment>
<evidence type="ECO:0000313" key="8">
    <source>
        <dbReference type="EMBL" id="GGP23893.1"/>
    </source>
</evidence>
<dbReference type="InterPro" id="IPR014721">
    <property type="entry name" value="Ribsml_uS5_D2-typ_fold_subgr"/>
</dbReference>
<protein>
    <recommendedName>
        <fullName evidence="7">Ribonuclease P protein component</fullName>
        <ecNumber evidence="7">3.1.26.5</ecNumber>
    </recommendedName>
</protein>
<dbReference type="PANTHER" id="PTHR33992">
    <property type="entry name" value="RIBONUCLEASE P PROTEIN COMPONENT"/>
    <property type="match status" value="1"/>
</dbReference>
<name>A0ABQ2PEB0_9NEIS</name>
<keyword evidence="6" id="KW-0694">RNA-binding</keyword>
<dbReference type="NCBIfam" id="TIGR00188">
    <property type="entry name" value="rnpA"/>
    <property type="match status" value="1"/>
</dbReference>
<keyword evidence="3" id="KW-0540">Nuclease</keyword>
<gene>
    <name evidence="8" type="ORF">GCM10010970_38930</name>
</gene>
<evidence type="ECO:0000313" key="9">
    <source>
        <dbReference type="Proteomes" id="UP000637267"/>
    </source>
</evidence>
<comment type="caution">
    <text evidence="8">The sequence shown here is derived from an EMBL/GenBank/DDBJ whole genome shotgun (WGS) entry which is preliminary data.</text>
</comment>
<dbReference type="Proteomes" id="UP000637267">
    <property type="component" value="Unassembled WGS sequence"/>
</dbReference>
<reference evidence="9" key="1">
    <citation type="journal article" date="2019" name="Int. J. Syst. Evol. Microbiol.">
        <title>The Global Catalogue of Microorganisms (GCM) 10K type strain sequencing project: providing services to taxonomists for standard genome sequencing and annotation.</title>
        <authorList>
            <consortium name="The Broad Institute Genomics Platform"/>
            <consortium name="The Broad Institute Genome Sequencing Center for Infectious Disease"/>
            <person name="Wu L."/>
            <person name="Ma J."/>
        </authorList>
    </citation>
    <scope>NUCLEOTIDE SEQUENCE [LARGE SCALE GENOMIC DNA]</scope>
    <source>
        <strain evidence="9">CGMCC 1.8859</strain>
    </source>
</reference>
<dbReference type="PROSITE" id="PS00648">
    <property type="entry name" value="RIBONUCLEASE_P"/>
    <property type="match status" value="1"/>
</dbReference>